<feature type="transmembrane region" description="Helical" evidence="7">
    <location>
        <begin position="7"/>
        <end position="27"/>
    </location>
</feature>
<dbReference type="GO" id="GO:0046872">
    <property type="term" value="F:metal ion binding"/>
    <property type="evidence" value="ECO:0007669"/>
    <property type="project" value="UniProtKB-KW"/>
</dbReference>
<dbReference type="PANTHER" id="PTHR30600">
    <property type="entry name" value="CYTOCHROME C PEROXIDASE-RELATED"/>
    <property type="match status" value="1"/>
</dbReference>
<sequence>MNNIKKTIVGAAIAGCLCYLGTVAYVYHFDTQRSTSSSVAGLSPENAKILKMLNQKGCDYCHTPSASLPFYASLPVAKQLMNYDIQIGNKLFDLQPVRQSLRDGKAAPEADLAKIEWVMQNNAMPPARYTALHWAGKMSQAERNELLTWVKQQRRTYYSTAGAAAEWQNEPVQILPKSSEVDSNKVALGTRLFHDPRLSGDGTVSCASCHSLATGGVDGHKTSIGIKEQTGPINAPTVFNAVFNHQQFWDGRAADLQAQAGGPPLNPKEMGSVSWDEIIAKLDQDTGLKEKFLESYPQGFTQATITDAISEFEKTLITPDSPFDRYLRGDEQAITAQQQHGYQLFKENKCATCHVGKTLGGQSYEPLGLRKEYFHNDFTDADIGRLNVTHNERDRFRQKVPTLRNISLTAPYFHRGDVATLDEAVRQMMVFQVGENPSAQDVNDIVAFLNSLRGVYQPYPIVKH</sequence>
<organism evidence="9 10">
    <name type="scientific">Rahnella woolbedingensis</name>
    <dbReference type="NCBI Taxonomy" id="1510574"/>
    <lineage>
        <taxon>Bacteria</taxon>
        <taxon>Pseudomonadati</taxon>
        <taxon>Pseudomonadota</taxon>
        <taxon>Gammaproteobacteria</taxon>
        <taxon>Enterobacterales</taxon>
        <taxon>Yersiniaceae</taxon>
        <taxon>Rahnella</taxon>
    </lineage>
</organism>
<evidence type="ECO:0000313" key="9">
    <source>
        <dbReference type="EMBL" id="RJT43103.1"/>
    </source>
</evidence>
<dbReference type="AlphaFoldDB" id="A0A419N6Z1"/>
<dbReference type="SUPFAM" id="SSF46626">
    <property type="entry name" value="Cytochrome c"/>
    <property type="match status" value="2"/>
</dbReference>
<evidence type="ECO:0000256" key="3">
    <source>
        <dbReference type="ARBA" id="ARBA00022723"/>
    </source>
</evidence>
<protein>
    <submittedName>
        <fullName evidence="9">Cytochrome-c peroxidase</fullName>
    </submittedName>
</protein>
<dbReference type="SMART" id="SM01235">
    <property type="entry name" value="Haem_bd"/>
    <property type="match status" value="1"/>
</dbReference>
<dbReference type="FunFam" id="1.10.760.10:FF:000007">
    <property type="entry name" value="Cytochrome c peroxidase"/>
    <property type="match status" value="1"/>
</dbReference>
<keyword evidence="4" id="KW-0560">Oxidoreductase</keyword>
<gene>
    <name evidence="9" type="ORF">D6C13_15175</name>
</gene>
<dbReference type="InterPro" id="IPR036909">
    <property type="entry name" value="Cyt_c-like_dom_sf"/>
</dbReference>
<evidence type="ECO:0000256" key="5">
    <source>
        <dbReference type="ARBA" id="ARBA00023004"/>
    </source>
</evidence>
<dbReference type="InterPro" id="IPR009056">
    <property type="entry name" value="Cyt_c-like_dom"/>
</dbReference>
<keyword evidence="10" id="KW-1185">Reference proteome</keyword>
<keyword evidence="9" id="KW-0575">Peroxidase</keyword>
<dbReference type="EMBL" id="RAHH01000017">
    <property type="protein sequence ID" value="RJT43103.1"/>
    <property type="molecule type" value="Genomic_DNA"/>
</dbReference>
<dbReference type="PANTHER" id="PTHR30600:SF7">
    <property type="entry name" value="CYTOCHROME C PEROXIDASE-RELATED"/>
    <property type="match status" value="1"/>
</dbReference>
<evidence type="ECO:0000313" key="10">
    <source>
        <dbReference type="Proteomes" id="UP000284908"/>
    </source>
</evidence>
<dbReference type="Pfam" id="PF00034">
    <property type="entry name" value="Cytochrom_C"/>
    <property type="match status" value="1"/>
</dbReference>
<comment type="subcellular location">
    <subcellularLocation>
        <location evidence="1">Cell envelope</location>
    </subcellularLocation>
</comment>
<proteinExistence type="predicted"/>
<keyword evidence="2 6" id="KW-0349">Heme</keyword>
<feature type="domain" description="Cytochrome c" evidence="8">
    <location>
        <begin position="184"/>
        <end position="316"/>
    </location>
</feature>
<evidence type="ECO:0000256" key="2">
    <source>
        <dbReference type="ARBA" id="ARBA00022617"/>
    </source>
</evidence>
<dbReference type="InterPro" id="IPR051395">
    <property type="entry name" value="Cytochrome_c_Peroxidase/MauG"/>
</dbReference>
<dbReference type="Pfam" id="PF03150">
    <property type="entry name" value="CCP_MauG"/>
    <property type="match status" value="1"/>
</dbReference>
<keyword evidence="7" id="KW-0472">Membrane</keyword>
<feature type="domain" description="Cytochrome c" evidence="8">
    <location>
        <begin position="336"/>
        <end position="453"/>
    </location>
</feature>
<evidence type="ECO:0000256" key="7">
    <source>
        <dbReference type="SAM" id="Phobius"/>
    </source>
</evidence>
<keyword evidence="7" id="KW-1133">Transmembrane helix</keyword>
<evidence type="ECO:0000256" key="4">
    <source>
        <dbReference type="ARBA" id="ARBA00023002"/>
    </source>
</evidence>
<dbReference type="GO" id="GO:0020037">
    <property type="term" value="F:heme binding"/>
    <property type="evidence" value="ECO:0007669"/>
    <property type="project" value="InterPro"/>
</dbReference>
<dbReference type="InterPro" id="IPR025992">
    <property type="entry name" value="Haem-bd"/>
</dbReference>
<keyword evidence="5 6" id="KW-0408">Iron</keyword>
<dbReference type="GO" id="GO:0030313">
    <property type="term" value="C:cell envelope"/>
    <property type="evidence" value="ECO:0007669"/>
    <property type="project" value="UniProtKB-SubCell"/>
</dbReference>
<dbReference type="RefSeq" id="WP_120133552.1">
    <property type="nucleotide sequence ID" value="NZ_RAHH01000017.1"/>
</dbReference>
<dbReference type="GO" id="GO:0004130">
    <property type="term" value="F:cytochrome-c peroxidase activity"/>
    <property type="evidence" value="ECO:0007669"/>
    <property type="project" value="TreeGrafter"/>
</dbReference>
<dbReference type="Pfam" id="PF14376">
    <property type="entry name" value="Haem_bd"/>
    <property type="match status" value="1"/>
</dbReference>
<feature type="domain" description="Cytochrome c" evidence="8">
    <location>
        <begin position="41"/>
        <end position="154"/>
    </location>
</feature>
<keyword evidence="3 6" id="KW-0479">Metal-binding</keyword>
<keyword evidence="7" id="KW-0812">Transmembrane</keyword>
<comment type="caution">
    <text evidence="9">The sequence shown here is derived from an EMBL/GenBank/DDBJ whole genome shotgun (WGS) entry which is preliminary data.</text>
</comment>
<dbReference type="Proteomes" id="UP000284908">
    <property type="component" value="Unassembled WGS sequence"/>
</dbReference>
<accession>A0A419N6Z1</accession>
<dbReference type="PROSITE" id="PS51007">
    <property type="entry name" value="CYTC"/>
    <property type="match status" value="3"/>
</dbReference>
<evidence type="ECO:0000256" key="1">
    <source>
        <dbReference type="ARBA" id="ARBA00004196"/>
    </source>
</evidence>
<dbReference type="OrthoDB" id="9805202at2"/>
<dbReference type="Gene3D" id="1.10.760.10">
    <property type="entry name" value="Cytochrome c-like domain"/>
    <property type="match status" value="2"/>
</dbReference>
<dbReference type="GO" id="GO:0009055">
    <property type="term" value="F:electron transfer activity"/>
    <property type="evidence" value="ECO:0007669"/>
    <property type="project" value="InterPro"/>
</dbReference>
<evidence type="ECO:0000259" key="8">
    <source>
        <dbReference type="PROSITE" id="PS51007"/>
    </source>
</evidence>
<dbReference type="InterPro" id="IPR004852">
    <property type="entry name" value="Di-haem_cyt_c_peroxidsae"/>
</dbReference>
<evidence type="ECO:0000256" key="6">
    <source>
        <dbReference type="PROSITE-ProRule" id="PRU00433"/>
    </source>
</evidence>
<name>A0A419N6Z1_9GAMM</name>
<reference evidence="9 10" key="1">
    <citation type="submission" date="2018-09" db="EMBL/GenBank/DDBJ databases">
        <authorList>
            <person name="Le Fleche-Mateos A."/>
        </authorList>
    </citation>
    <scope>NUCLEOTIDE SEQUENCE [LARGE SCALE GENOMIC DNA]</scope>
    <source>
        <strain evidence="9 10">DSM 27399</strain>
    </source>
</reference>